<sequence length="200" mass="22196">MALEVLSTFTVVLRSRSHVMPCHCRSSSTPSLFPEAPIGAYGSHDNVSLPSGAGSESIRTLPTRVSILAGSHYPHTSSRLPVRSLRYGMCWRLEYPEAPNLKCFTSSPELFSWRFLLPDVFIAIYLSRLLDLVHGPLLGSRLLFLGIEQTSALRQGTSGSWSRLRIHCSICVPPARPGRLLISRASAVRQLQDYLSYLAR</sequence>
<protein>
    <submittedName>
        <fullName evidence="1">Uncharacterized protein</fullName>
    </submittedName>
</protein>
<keyword evidence="2" id="KW-1185">Reference proteome</keyword>
<gene>
    <name evidence="1" type="ORF">EXIGLDRAFT_206659</name>
</gene>
<reference evidence="1 2" key="1">
    <citation type="journal article" date="2016" name="Mol. Biol. Evol.">
        <title>Comparative Genomics of Early-Diverging Mushroom-Forming Fungi Provides Insights into the Origins of Lignocellulose Decay Capabilities.</title>
        <authorList>
            <person name="Nagy L.G."/>
            <person name="Riley R."/>
            <person name="Tritt A."/>
            <person name="Adam C."/>
            <person name="Daum C."/>
            <person name="Floudas D."/>
            <person name="Sun H."/>
            <person name="Yadav J.S."/>
            <person name="Pangilinan J."/>
            <person name="Larsson K.H."/>
            <person name="Matsuura K."/>
            <person name="Barry K."/>
            <person name="Labutti K."/>
            <person name="Kuo R."/>
            <person name="Ohm R.A."/>
            <person name="Bhattacharya S.S."/>
            <person name="Shirouzu T."/>
            <person name="Yoshinaga Y."/>
            <person name="Martin F.M."/>
            <person name="Grigoriev I.V."/>
            <person name="Hibbett D.S."/>
        </authorList>
    </citation>
    <scope>NUCLEOTIDE SEQUENCE [LARGE SCALE GENOMIC DNA]</scope>
    <source>
        <strain evidence="1 2">HHB12029</strain>
    </source>
</reference>
<dbReference type="EMBL" id="KV426131">
    <property type="protein sequence ID" value="KZV87245.1"/>
    <property type="molecule type" value="Genomic_DNA"/>
</dbReference>
<name>A0A165ELV7_EXIGL</name>
<evidence type="ECO:0000313" key="1">
    <source>
        <dbReference type="EMBL" id="KZV87245.1"/>
    </source>
</evidence>
<dbReference type="InParanoid" id="A0A165ELV7"/>
<organism evidence="1 2">
    <name type="scientific">Exidia glandulosa HHB12029</name>
    <dbReference type="NCBI Taxonomy" id="1314781"/>
    <lineage>
        <taxon>Eukaryota</taxon>
        <taxon>Fungi</taxon>
        <taxon>Dikarya</taxon>
        <taxon>Basidiomycota</taxon>
        <taxon>Agaricomycotina</taxon>
        <taxon>Agaricomycetes</taxon>
        <taxon>Auriculariales</taxon>
        <taxon>Exidiaceae</taxon>
        <taxon>Exidia</taxon>
    </lineage>
</organism>
<evidence type="ECO:0000313" key="2">
    <source>
        <dbReference type="Proteomes" id="UP000077266"/>
    </source>
</evidence>
<accession>A0A165ELV7</accession>
<proteinExistence type="predicted"/>
<dbReference type="Proteomes" id="UP000077266">
    <property type="component" value="Unassembled WGS sequence"/>
</dbReference>
<dbReference type="AlphaFoldDB" id="A0A165ELV7"/>